<dbReference type="PANTHER" id="PTHR30399">
    <property type="entry name" value="UNCHARACTERIZED PROTEIN YGJP"/>
    <property type="match status" value="1"/>
</dbReference>
<dbReference type="CDD" id="cd07344">
    <property type="entry name" value="M48_yhfN_like"/>
    <property type="match status" value="1"/>
</dbReference>
<sequence>MLAVIRLTSEIRKVAVGSHIIQYTLIIKNVKNINMHVSEKGEILVSANAYCPLNKIDAFVADKVDWILKCQQAARDKADVFYHADDQVLNYLGAAYPIRLVLGQRKGVKLEHHECIVYLHEAKEAPSLIRSFLIRQCEKIFMAEVEAVYELMSRDYVLPVPRLKIREMNSRWGSCMPSKRQITLNVRCIYYQREFLRYVVIHEFAHFIQPNHSKQFYYIIEKYMPDYKRCSKLFEAPMVKASLNGNQ</sequence>
<proteinExistence type="predicted"/>
<dbReference type="OrthoDB" id="9811177at2"/>
<feature type="domain" description="YgjP-like metallopeptidase" evidence="1">
    <location>
        <begin position="31"/>
        <end position="232"/>
    </location>
</feature>
<dbReference type="Pfam" id="PF01863">
    <property type="entry name" value="YgjP-like"/>
    <property type="match status" value="1"/>
</dbReference>
<dbReference type="RefSeq" id="WP_084744427.1">
    <property type="nucleotide sequence ID" value="NZ_CABKRQ010000004.1"/>
</dbReference>
<reference evidence="2 3" key="1">
    <citation type="submission" date="2018-05" db="EMBL/GenBank/DDBJ databases">
        <title>Genomic Encyclopedia of Type Strains, Phase IV (KMG-IV): sequencing the most valuable type-strain genomes for metagenomic binning, comparative biology and taxonomic classification.</title>
        <authorList>
            <person name="Goeker M."/>
        </authorList>
    </citation>
    <scope>NUCLEOTIDE SEQUENCE [LARGE SCALE GENOMIC DNA]</scope>
    <source>
        <strain evidence="2 3">JC118</strain>
    </source>
</reference>
<dbReference type="Gene3D" id="3.30.2010.10">
    <property type="entry name" value="Metalloproteases ('zincins'), catalytic domain"/>
    <property type="match status" value="1"/>
</dbReference>
<protein>
    <recommendedName>
        <fullName evidence="1">YgjP-like metallopeptidase domain-containing protein</fullName>
    </recommendedName>
</protein>
<dbReference type="Proteomes" id="UP000247612">
    <property type="component" value="Unassembled WGS sequence"/>
</dbReference>
<dbReference type="InterPro" id="IPR053136">
    <property type="entry name" value="UTP_pyrophosphatase-like"/>
</dbReference>
<accession>A0A318KPW4</accession>
<dbReference type="EMBL" id="QJKH01000004">
    <property type="protein sequence ID" value="PXX80004.1"/>
    <property type="molecule type" value="Genomic_DNA"/>
</dbReference>
<evidence type="ECO:0000313" key="3">
    <source>
        <dbReference type="Proteomes" id="UP000247612"/>
    </source>
</evidence>
<keyword evidence="3" id="KW-1185">Reference proteome</keyword>
<evidence type="ECO:0000259" key="1">
    <source>
        <dbReference type="Pfam" id="PF01863"/>
    </source>
</evidence>
<evidence type="ECO:0000313" key="2">
    <source>
        <dbReference type="EMBL" id="PXX80004.1"/>
    </source>
</evidence>
<comment type="caution">
    <text evidence="2">The sequence shown here is derived from an EMBL/GenBank/DDBJ whole genome shotgun (WGS) entry which is preliminary data.</text>
</comment>
<dbReference type="STRING" id="1034346.GCA_000313565_01500"/>
<gene>
    <name evidence="2" type="ORF">DES51_1046</name>
</gene>
<dbReference type="AlphaFoldDB" id="A0A318KPW4"/>
<organism evidence="2 3">
    <name type="scientific">Dielma fastidiosa</name>
    <dbReference type="NCBI Taxonomy" id="1034346"/>
    <lineage>
        <taxon>Bacteria</taxon>
        <taxon>Bacillati</taxon>
        <taxon>Bacillota</taxon>
        <taxon>Erysipelotrichia</taxon>
        <taxon>Erysipelotrichales</taxon>
        <taxon>Erysipelotrichaceae</taxon>
        <taxon>Dielma</taxon>
    </lineage>
</organism>
<dbReference type="PANTHER" id="PTHR30399:SF1">
    <property type="entry name" value="UTP PYROPHOSPHATASE"/>
    <property type="match status" value="1"/>
</dbReference>
<name>A0A318KPW4_9FIRM</name>
<dbReference type="InterPro" id="IPR002725">
    <property type="entry name" value="YgjP-like_metallopeptidase"/>
</dbReference>